<comment type="caution">
    <text evidence="2">The sequence shown here is derived from an EMBL/GenBank/DDBJ whole genome shotgun (WGS) entry which is preliminary data.</text>
</comment>
<dbReference type="PANTHER" id="PTHR43977">
    <property type="entry name" value="STRUCTURAL MAINTENANCE OF CHROMOSOMES PROTEIN 3"/>
    <property type="match status" value="1"/>
</dbReference>
<name>A0ABQ9H832_9NEOP</name>
<evidence type="ECO:0000256" key="1">
    <source>
        <dbReference type="SAM" id="Coils"/>
    </source>
</evidence>
<dbReference type="InterPro" id="IPR027417">
    <property type="entry name" value="P-loop_NTPase"/>
</dbReference>
<feature type="coiled-coil region" evidence="1">
    <location>
        <begin position="54"/>
        <end position="81"/>
    </location>
</feature>
<dbReference type="EMBL" id="JARBHB010000006">
    <property type="protein sequence ID" value="KAJ8880432.1"/>
    <property type="molecule type" value="Genomic_DNA"/>
</dbReference>
<evidence type="ECO:0000313" key="3">
    <source>
        <dbReference type="Proteomes" id="UP001159363"/>
    </source>
</evidence>
<reference evidence="2 3" key="1">
    <citation type="submission" date="2023-02" db="EMBL/GenBank/DDBJ databases">
        <title>LHISI_Scaffold_Assembly.</title>
        <authorList>
            <person name="Stuart O.P."/>
            <person name="Cleave R."/>
            <person name="Magrath M.J.L."/>
            <person name="Mikheyev A.S."/>
        </authorList>
    </citation>
    <scope>NUCLEOTIDE SEQUENCE [LARGE SCALE GENOMIC DNA]</scope>
    <source>
        <strain evidence="2">Daus_M_001</strain>
        <tissue evidence="2">Leg muscle</tissue>
    </source>
</reference>
<accession>A0ABQ9H832</accession>
<dbReference type="SUPFAM" id="SSF52540">
    <property type="entry name" value="P-loop containing nucleoside triphosphate hydrolases"/>
    <property type="match status" value="1"/>
</dbReference>
<keyword evidence="1" id="KW-0175">Coiled coil</keyword>
<sequence>MMQLVQKYEWIETDKMYFNQPNSAYDFSEHNPQEAGQRVEKLQEQLEKSGRNLNMSAMAMLTRKEEEYESLKSKRKIVEMDRAKLCGLIEDLDRQKATALQTACEKVNKDFGSIFSMLLSGTQACLRPPEGRTMLEGLEVSGPQFPVLCLRCCLD</sequence>
<protein>
    <submittedName>
        <fullName evidence="2">Uncharacterized protein</fullName>
    </submittedName>
</protein>
<gene>
    <name evidence="2" type="ORF">PR048_016901</name>
</gene>
<evidence type="ECO:0000313" key="2">
    <source>
        <dbReference type="EMBL" id="KAJ8880432.1"/>
    </source>
</evidence>
<keyword evidence="3" id="KW-1185">Reference proteome</keyword>
<dbReference type="Proteomes" id="UP001159363">
    <property type="component" value="Chromosome 5"/>
</dbReference>
<dbReference type="Gene3D" id="3.40.50.300">
    <property type="entry name" value="P-loop containing nucleotide triphosphate hydrolases"/>
    <property type="match status" value="1"/>
</dbReference>
<proteinExistence type="predicted"/>
<organism evidence="2 3">
    <name type="scientific">Dryococelus australis</name>
    <dbReference type="NCBI Taxonomy" id="614101"/>
    <lineage>
        <taxon>Eukaryota</taxon>
        <taxon>Metazoa</taxon>
        <taxon>Ecdysozoa</taxon>
        <taxon>Arthropoda</taxon>
        <taxon>Hexapoda</taxon>
        <taxon>Insecta</taxon>
        <taxon>Pterygota</taxon>
        <taxon>Neoptera</taxon>
        <taxon>Polyneoptera</taxon>
        <taxon>Phasmatodea</taxon>
        <taxon>Verophasmatodea</taxon>
        <taxon>Anareolatae</taxon>
        <taxon>Phasmatidae</taxon>
        <taxon>Eurycanthinae</taxon>
        <taxon>Dryococelus</taxon>
    </lineage>
</organism>